<dbReference type="Proteomes" id="UP000612362">
    <property type="component" value="Unassembled WGS sequence"/>
</dbReference>
<dbReference type="RefSeq" id="WP_220200256.1">
    <property type="nucleotide sequence ID" value="NZ_BNJF01000011.1"/>
</dbReference>
<proteinExistence type="predicted"/>
<reference evidence="1" key="1">
    <citation type="submission" date="2020-10" db="EMBL/GenBank/DDBJ databases">
        <title>Taxonomic study of unclassified bacteria belonging to the class Ktedonobacteria.</title>
        <authorList>
            <person name="Yabe S."/>
            <person name="Wang C.M."/>
            <person name="Zheng Y."/>
            <person name="Sakai Y."/>
            <person name="Cavaletti L."/>
            <person name="Monciardini P."/>
            <person name="Donadio S."/>
        </authorList>
    </citation>
    <scope>NUCLEOTIDE SEQUENCE</scope>
    <source>
        <strain evidence="1">SOSP1-1</strain>
    </source>
</reference>
<evidence type="ECO:0000313" key="2">
    <source>
        <dbReference type="Proteomes" id="UP000612362"/>
    </source>
</evidence>
<sequence>MNLQKVGKWEKAAMGLLEIQTEHLCCRALLHTSEHHRILTLPVAGFSSAKPKELPCDGRITIQPGSEKLNNHPRKDAWDNEKQEEWCLFQDVNVKQDGVSGYPA</sequence>
<organism evidence="1 2">
    <name type="scientific">Ktedonospora formicarum</name>
    <dbReference type="NCBI Taxonomy" id="2778364"/>
    <lineage>
        <taxon>Bacteria</taxon>
        <taxon>Bacillati</taxon>
        <taxon>Chloroflexota</taxon>
        <taxon>Ktedonobacteria</taxon>
        <taxon>Ktedonobacterales</taxon>
        <taxon>Ktedonobacteraceae</taxon>
        <taxon>Ktedonospora</taxon>
    </lineage>
</organism>
<comment type="caution">
    <text evidence="1">The sequence shown here is derived from an EMBL/GenBank/DDBJ whole genome shotgun (WGS) entry which is preliminary data.</text>
</comment>
<accession>A0A8J3IHP1</accession>
<gene>
    <name evidence="1" type="ORF">KSX_95020</name>
</gene>
<protein>
    <submittedName>
        <fullName evidence="1">Uncharacterized protein</fullName>
    </submittedName>
</protein>
<keyword evidence="2" id="KW-1185">Reference proteome</keyword>
<name>A0A8J3IHP1_9CHLR</name>
<dbReference type="EMBL" id="BNJF01000011">
    <property type="protein sequence ID" value="GHO51339.1"/>
    <property type="molecule type" value="Genomic_DNA"/>
</dbReference>
<dbReference type="AlphaFoldDB" id="A0A8J3IHP1"/>
<evidence type="ECO:0000313" key="1">
    <source>
        <dbReference type="EMBL" id="GHO51339.1"/>
    </source>
</evidence>